<accession>A0AAN6IXB3</accession>
<dbReference type="EMBL" id="JAJGCB010000003">
    <property type="protein sequence ID" value="KAJ8993553.1"/>
    <property type="molecule type" value="Genomic_DNA"/>
</dbReference>
<proteinExistence type="predicted"/>
<comment type="caution">
    <text evidence="2">The sequence shown here is derived from an EMBL/GenBank/DDBJ whole genome shotgun (WGS) entry which is preliminary data.</text>
</comment>
<sequence length="106" mass="11660">MVDFALPHPDTIHHEFRQVCQRSEEFDNVIPREASRNSPMPKGFHLISATPGSAASAPRINRGKALEVVRPVIASGLSDSLRGIYRFTCSSQHREVLSASGQHHCG</sequence>
<feature type="region of interest" description="Disordered" evidence="1">
    <location>
        <begin position="31"/>
        <end position="57"/>
    </location>
</feature>
<protein>
    <submittedName>
        <fullName evidence="2">Uncharacterized protein</fullName>
    </submittedName>
</protein>
<dbReference type="AlphaFoldDB" id="A0AAN6IXB3"/>
<dbReference type="Proteomes" id="UP001161757">
    <property type="component" value="Unassembled WGS sequence"/>
</dbReference>
<organism evidence="2 3">
    <name type="scientific">Exophiala dermatitidis</name>
    <name type="common">Black yeast-like fungus</name>
    <name type="synonym">Wangiella dermatitidis</name>
    <dbReference type="NCBI Taxonomy" id="5970"/>
    <lineage>
        <taxon>Eukaryota</taxon>
        <taxon>Fungi</taxon>
        <taxon>Dikarya</taxon>
        <taxon>Ascomycota</taxon>
        <taxon>Pezizomycotina</taxon>
        <taxon>Eurotiomycetes</taxon>
        <taxon>Chaetothyriomycetidae</taxon>
        <taxon>Chaetothyriales</taxon>
        <taxon>Herpotrichiellaceae</taxon>
        <taxon>Exophiala</taxon>
    </lineage>
</organism>
<name>A0AAN6IXB3_EXODE</name>
<reference evidence="2" key="1">
    <citation type="submission" date="2023-01" db="EMBL/GenBank/DDBJ databases">
        <title>Exophiala dermititidis isolated from Cystic Fibrosis Patient.</title>
        <authorList>
            <person name="Kurbessoian T."/>
            <person name="Crocker A."/>
            <person name="Murante D."/>
            <person name="Hogan D.A."/>
            <person name="Stajich J.E."/>
        </authorList>
    </citation>
    <scope>NUCLEOTIDE SEQUENCE</scope>
    <source>
        <strain evidence="2">Ex8</strain>
    </source>
</reference>
<evidence type="ECO:0000313" key="3">
    <source>
        <dbReference type="Proteomes" id="UP001161757"/>
    </source>
</evidence>
<evidence type="ECO:0000256" key="1">
    <source>
        <dbReference type="SAM" id="MobiDB-lite"/>
    </source>
</evidence>
<gene>
    <name evidence="2" type="ORF">HRR80_002061</name>
</gene>
<evidence type="ECO:0000313" key="2">
    <source>
        <dbReference type="EMBL" id="KAJ8993553.1"/>
    </source>
</evidence>